<feature type="region of interest" description="Disordered" evidence="1">
    <location>
        <begin position="255"/>
        <end position="334"/>
    </location>
</feature>
<gene>
    <name evidence="3" type="ORF">WJX81_002539</name>
</gene>
<feature type="compositionally biased region" description="Polar residues" evidence="1">
    <location>
        <begin position="267"/>
        <end position="301"/>
    </location>
</feature>
<feature type="chain" id="PRO_5043351537" evidence="2">
    <location>
        <begin position="26"/>
        <end position="371"/>
    </location>
</feature>
<proteinExistence type="predicted"/>
<organism evidence="3 4">
    <name type="scientific">Elliptochloris bilobata</name>
    <dbReference type="NCBI Taxonomy" id="381761"/>
    <lineage>
        <taxon>Eukaryota</taxon>
        <taxon>Viridiplantae</taxon>
        <taxon>Chlorophyta</taxon>
        <taxon>core chlorophytes</taxon>
        <taxon>Trebouxiophyceae</taxon>
        <taxon>Trebouxiophyceae incertae sedis</taxon>
        <taxon>Elliptochloris clade</taxon>
        <taxon>Elliptochloris</taxon>
    </lineage>
</organism>
<evidence type="ECO:0000313" key="4">
    <source>
        <dbReference type="Proteomes" id="UP001445335"/>
    </source>
</evidence>
<keyword evidence="4" id="KW-1185">Reference proteome</keyword>
<evidence type="ECO:0000256" key="2">
    <source>
        <dbReference type="SAM" id="SignalP"/>
    </source>
</evidence>
<protein>
    <submittedName>
        <fullName evidence="3">Uncharacterized protein</fullName>
    </submittedName>
</protein>
<name>A0AAW1RR22_9CHLO</name>
<dbReference type="EMBL" id="JALJOU010000025">
    <property type="protein sequence ID" value="KAK9836294.1"/>
    <property type="molecule type" value="Genomic_DNA"/>
</dbReference>
<dbReference type="Proteomes" id="UP001445335">
    <property type="component" value="Unassembled WGS sequence"/>
</dbReference>
<comment type="caution">
    <text evidence="3">The sequence shown here is derived from an EMBL/GenBank/DDBJ whole genome shotgun (WGS) entry which is preliminary data.</text>
</comment>
<accession>A0AAW1RR22</accession>
<keyword evidence="2" id="KW-0732">Signal</keyword>
<dbReference type="AlphaFoldDB" id="A0AAW1RR22"/>
<reference evidence="3 4" key="1">
    <citation type="journal article" date="2024" name="Nat. Commun.">
        <title>Phylogenomics reveals the evolutionary origins of lichenization in chlorophyte algae.</title>
        <authorList>
            <person name="Puginier C."/>
            <person name="Libourel C."/>
            <person name="Otte J."/>
            <person name="Skaloud P."/>
            <person name="Haon M."/>
            <person name="Grisel S."/>
            <person name="Petersen M."/>
            <person name="Berrin J.G."/>
            <person name="Delaux P.M."/>
            <person name="Dal Grande F."/>
            <person name="Keller J."/>
        </authorList>
    </citation>
    <scope>NUCLEOTIDE SEQUENCE [LARGE SCALE GENOMIC DNA]</scope>
    <source>
        <strain evidence="3 4">SAG 245.80</strain>
    </source>
</reference>
<evidence type="ECO:0000256" key="1">
    <source>
        <dbReference type="SAM" id="MobiDB-lite"/>
    </source>
</evidence>
<sequence>MAAPVSLLGSFLLALCLATVATAGAQPVAAPAPAPGASGPAANTQFTLMAANASFEVAADNTTTLTLIDAVPTVVYTQSAPVHDVGIYNASFFTSAPFYVDRAWLDQPDAVLLGGGGAVATALVMRLQGIPYYSNGTFAVNATLLSASSQLKYANGRAAAALLQATATPAGAPPLNLVQSTAGGASLANVALVIDFDTALFGTPGAPAPAPGSADAVLAPRAGAAVSTANGVRLAGVLNGAVCTCAAPPATTPVPAPAAPATRGPSIVNNNGGLPYSGSGSQPRIVNNNPPGLSITNNNGPSGDFANLGGAAPGSITNNNDPSNPPPGAPPAGSYNVVTTTSDCSGHTTTSYSMVPGQSGVSYVSNNNCLG</sequence>
<feature type="signal peptide" evidence="2">
    <location>
        <begin position="1"/>
        <end position="25"/>
    </location>
</feature>
<evidence type="ECO:0000313" key="3">
    <source>
        <dbReference type="EMBL" id="KAK9836294.1"/>
    </source>
</evidence>